<dbReference type="EMBL" id="MN741005">
    <property type="protein sequence ID" value="QHU22314.1"/>
    <property type="molecule type" value="Genomic_DNA"/>
</dbReference>
<accession>A0A6C0L0L3</accession>
<sequence length="160" mass="19432">MRFKNKDTYTTMTELAKQFQSELNNIFGEKRVRVSIIHDDRDICINSNEREILYAIQEQQHVKHNHYWSFSERFLTKALIISITYSPKPEFDGLSQIYKKHFTERISKIIDKYDGMIQENDDYVKVKKLYRLVISEEEVHFEQYKKLRDIFENLRILKES</sequence>
<reference evidence="1" key="1">
    <citation type="journal article" date="2020" name="Nature">
        <title>Giant virus diversity and host interactions through global metagenomics.</title>
        <authorList>
            <person name="Schulz F."/>
            <person name="Roux S."/>
            <person name="Paez-Espino D."/>
            <person name="Jungbluth S."/>
            <person name="Walsh D.A."/>
            <person name="Denef V.J."/>
            <person name="McMahon K.D."/>
            <person name="Konstantinidis K.T."/>
            <person name="Eloe-Fadrosh E.A."/>
            <person name="Kyrpides N.C."/>
            <person name="Woyke T."/>
        </authorList>
    </citation>
    <scope>NUCLEOTIDE SEQUENCE</scope>
    <source>
        <strain evidence="1">GVMAG-S-ERX555907-102</strain>
    </source>
</reference>
<evidence type="ECO:0000313" key="1">
    <source>
        <dbReference type="EMBL" id="QHU22314.1"/>
    </source>
</evidence>
<proteinExistence type="predicted"/>
<protein>
    <submittedName>
        <fullName evidence="1">Uncharacterized protein</fullName>
    </submittedName>
</protein>
<dbReference type="AlphaFoldDB" id="A0A6C0L0L3"/>
<organism evidence="1">
    <name type="scientific">viral metagenome</name>
    <dbReference type="NCBI Taxonomy" id="1070528"/>
    <lineage>
        <taxon>unclassified sequences</taxon>
        <taxon>metagenomes</taxon>
        <taxon>organismal metagenomes</taxon>
    </lineage>
</organism>
<name>A0A6C0L0L3_9ZZZZ</name>